<sequence>MKYSCTRLFALLAVIQFGLGQTSSEEGHESGTGTLAPSPTESAAKVTVIIAPSIPVSTSLATTLTSDDDHENHTNEVHATHTDHEGTGTLAPSPTESVGCEAHGNHWHCDGPRETLAGTSTGVAATTSSSPQITDVTTNGGSLPGVLAFGVAPVAGIIGIALAI</sequence>
<keyword evidence="2" id="KW-0732">Signal</keyword>
<evidence type="ECO:0000313" key="3">
    <source>
        <dbReference type="EMBL" id="EPS35346.1"/>
    </source>
</evidence>
<feature type="signal peptide" evidence="2">
    <location>
        <begin position="1"/>
        <end position="20"/>
    </location>
</feature>
<protein>
    <submittedName>
        <fullName evidence="3">Uncharacterized protein</fullName>
    </submittedName>
</protein>
<dbReference type="Proteomes" id="UP000015100">
    <property type="component" value="Unassembled WGS sequence"/>
</dbReference>
<accession>S8A2H1</accession>
<feature type="chain" id="PRO_5004547459" evidence="2">
    <location>
        <begin position="21"/>
        <end position="164"/>
    </location>
</feature>
<keyword evidence="4" id="KW-1185">Reference proteome</keyword>
<dbReference type="OrthoDB" id="5430358at2759"/>
<dbReference type="AlphaFoldDB" id="S8A2H1"/>
<evidence type="ECO:0000256" key="2">
    <source>
        <dbReference type="SAM" id="SignalP"/>
    </source>
</evidence>
<feature type="region of interest" description="Disordered" evidence="1">
    <location>
        <begin position="64"/>
        <end position="98"/>
    </location>
</feature>
<evidence type="ECO:0000313" key="4">
    <source>
        <dbReference type="Proteomes" id="UP000015100"/>
    </source>
</evidence>
<reference evidence="3 4" key="1">
    <citation type="journal article" date="2013" name="PLoS Genet.">
        <title>Genomic mechanisms accounting for the adaptation to parasitism in nematode-trapping fungi.</title>
        <authorList>
            <person name="Meerupati T."/>
            <person name="Andersson K.M."/>
            <person name="Friman E."/>
            <person name="Kumar D."/>
            <person name="Tunlid A."/>
            <person name="Ahren D."/>
        </authorList>
    </citation>
    <scope>NUCLEOTIDE SEQUENCE [LARGE SCALE GENOMIC DNA]</scope>
    <source>
        <strain evidence="3 4">CBS 200.50</strain>
    </source>
</reference>
<dbReference type="EMBL" id="AQGS01001182">
    <property type="protein sequence ID" value="EPS35346.1"/>
    <property type="molecule type" value="Genomic_DNA"/>
</dbReference>
<reference evidence="4" key="2">
    <citation type="submission" date="2013-04" db="EMBL/GenBank/DDBJ databases">
        <title>Genomic mechanisms accounting for the adaptation to parasitism in nematode-trapping fungi.</title>
        <authorList>
            <person name="Ahren D.G."/>
        </authorList>
    </citation>
    <scope>NUCLEOTIDE SEQUENCE [LARGE SCALE GENOMIC DNA]</scope>
    <source>
        <strain evidence="4">CBS 200.50</strain>
    </source>
</reference>
<proteinExistence type="predicted"/>
<dbReference type="HOGENOM" id="CLU_1618955_0_0_1"/>
<comment type="caution">
    <text evidence="3">The sequence shown here is derived from an EMBL/GenBank/DDBJ whole genome shotgun (WGS) entry which is preliminary data.</text>
</comment>
<name>S8A2H1_DACHA</name>
<evidence type="ECO:0000256" key="1">
    <source>
        <dbReference type="SAM" id="MobiDB-lite"/>
    </source>
</evidence>
<organism evidence="3 4">
    <name type="scientific">Dactylellina haptotyla (strain CBS 200.50)</name>
    <name type="common">Nematode-trapping fungus</name>
    <name type="synonym">Monacrosporium haptotylum</name>
    <dbReference type="NCBI Taxonomy" id="1284197"/>
    <lineage>
        <taxon>Eukaryota</taxon>
        <taxon>Fungi</taxon>
        <taxon>Dikarya</taxon>
        <taxon>Ascomycota</taxon>
        <taxon>Pezizomycotina</taxon>
        <taxon>Orbiliomycetes</taxon>
        <taxon>Orbiliales</taxon>
        <taxon>Orbiliaceae</taxon>
        <taxon>Dactylellina</taxon>
    </lineage>
</organism>
<feature type="compositionally biased region" description="Basic and acidic residues" evidence="1">
    <location>
        <begin position="70"/>
        <end position="86"/>
    </location>
</feature>
<gene>
    <name evidence="3" type="ORF">H072_11278</name>
</gene>
<dbReference type="STRING" id="1284197.S8A2H1"/>